<dbReference type="EMBL" id="GG662452">
    <property type="protein sequence ID" value="EAR83322.2"/>
    <property type="molecule type" value="Genomic_DNA"/>
</dbReference>
<proteinExistence type="predicted"/>
<accession>I7MF75</accession>
<evidence type="ECO:0000313" key="2">
    <source>
        <dbReference type="Proteomes" id="UP000009168"/>
    </source>
</evidence>
<organism evidence="1 2">
    <name type="scientific">Tetrahymena thermophila (strain SB210)</name>
    <dbReference type="NCBI Taxonomy" id="312017"/>
    <lineage>
        <taxon>Eukaryota</taxon>
        <taxon>Sar</taxon>
        <taxon>Alveolata</taxon>
        <taxon>Ciliophora</taxon>
        <taxon>Intramacronucleata</taxon>
        <taxon>Oligohymenophorea</taxon>
        <taxon>Hymenostomatida</taxon>
        <taxon>Tetrahymenina</taxon>
        <taxon>Tetrahymenidae</taxon>
        <taxon>Tetrahymena</taxon>
    </lineage>
</organism>
<dbReference type="AlphaFoldDB" id="I7MF75"/>
<sequence>MDYNYDSDSDYVTDESSSLSEEDYKIYKQVEVDQIKKKHQNEIVILISNDKKNQDLRYHAEKIRDVVFKIIDDNVSDEYYCKLISSFKNIRSIKFERDLQFLTCTKSIQLAYNMLRCINLSQIQEINLSLPIKEKYTEQFSTEQQQNVVWDGDDDIMQEEGDKNKKKSNSKKNKEQQLIEKEKMVRANKYELFQNILKLIQSSCFQLKELTLIMNSWYSDDSATNNFQNVFDLLEAILKNNANSIQAFHLNAFQWGFYNRNFTSNNFDQIVEALMKINPQNFQELTLDFGRWGCEEYKNYKIFKDQSVIQLSQALSNFKNLTYLQLNFRSWAYDNESITDLSILSLFNSIQCLQKLIVLNIEVSRWKYQNKCITIQSIKQIGATLLCLKKLKLLALSLKTSISQLYSFHLSGENQKQSLKTTITTVWHHNLQKLRIFKPKKQQTIKNYCIHLKQFRNSTLNNFVKKSYGILHLYVLTLIINSQKNKQKNVCLLKMQILIGAGFDLSILKLGVSLLNQLQVCNKKNEQTLYLYKDSLKILSVSLYSYVQFKQLQTYFTNICKNYQQLITNFQDYLNQIKLVSDSSKIFD</sequence>
<name>I7MF75_TETTS</name>
<protein>
    <submittedName>
        <fullName evidence="1">Uncharacterized protein</fullName>
    </submittedName>
</protein>
<dbReference type="GeneID" id="7836771"/>
<dbReference type="STRING" id="312017.I7MF75"/>
<dbReference type="InParanoid" id="I7MF75"/>
<evidence type="ECO:0000313" key="1">
    <source>
        <dbReference type="EMBL" id="EAR83322.2"/>
    </source>
</evidence>
<dbReference type="KEGG" id="tet:TTHERM_00947490"/>
<gene>
    <name evidence="1" type="ORF">TTHERM_00947490</name>
</gene>
<dbReference type="RefSeq" id="XP_001030985.2">
    <property type="nucleotide sequence ID" value="XM_001030985.2"/>
</dbReference>
<reference evidence="2" key="1">
    <citation type="journal article" date="2006" name="PLoS Biol.">
        <title>Macronuclear genome sequence of the ciliate Tetrahymena thermophila, a model eukaryote.</title>
        <authorList>
            <person name="Eisen J.A."/>
            <person name="Coyne R.S."/>
            <person name="Wu M."/>
            <person name="Wu D."/>
            <person name="Thiagarajan M."/>
            <person name="Wortman J.R."/>
            <person name="Badger J.H."/>
            <person name="Ren Q."/>
            <person name="Amedeo P."/>
            <person name="Jones K.M."/>
            <person name="Tallon L.J."/>
            <person name="Delcher A.L."/>
            <person name="Salzberg S.L."/>
            <person name="Silva J.C."/>
            <person name="Haas B.J."/>
            <person name="Majoros W.H."/>
            <person name="Farzad M."/>
            <person name="Carlton J.M."/>
            <person name="Smith R.K. Jr."/>
            <person name="Garg J."/>
            <person name="Pearlman R.E."/>
            <person name="Karrer K.M."/>
            <person name="Sun L."/>
            <person name="Manning G."/>
            <person name="Elde N.C."/>
            <person name="Turkewitz A.P."/>
            <person name="Asai D.J."/>
            <person name="Wilkes D.E."/>
            <person name="Wang Y."/>
            <person name="Cai H."/>
            <person name="Collins K."/>
            <person name="Stewart B.A."/>
            <person name="Lee S.R."/>
            <person name="Wilamowska K."/>
            <person name="Weinberg Z."/>
            <person name="Ruzzo W.L."/>
            <person name="Wloga D."/>
            <person name="Gaertig J."/>
            <person name="Frankel J."/>
            <person name="Tsao C.-C."/>
            <person name="Gorovsky M.A."/>
            <person name="Keeling P.J."/>
            <person name="Waller R.F."/>
            <person name="Patron N.J."/>
            <person name="Cherry J.M."/>
            <person name="Stover N.A."/>
            <person name="Krieger C.J."/>
            <person name="del Toro C."/>
            <person name="Ryder H.F."/>
            <person name="Williamson S.C."/>
            <person name="Barbeau R.A."/>
            <person name="Hamilton E.P."/>
            <person name="Orias E."/>
        </authorList>
    </citation>
    <scope>NUCLEOTIDE SEQUENCE [LARGE SCALE GENOMIC DNA]</scope>
    <source>
        <strain evidence="2">SB210</strain>
    </source>
</reference>
<keyword evidence="2" id="KW-1185">Reference proteome</keyword>
<dbReference type="Proteomes" id="UP000009168">
    <property type="component" value="Unassembled WGS sequence"/>
</dbReference>